<dbReference type="InterPro" id="IPR011032">
    <property type="entry name" value="GroES-like_sf"/>
</dbReference>
<feature type="domain" description="Enoyl reductase (ER)" evidence="1">
    <location>
        <begin position="15"/>
        <end position="322"/>
    </location>
</feature>
<dbReference type="Pfam" id="PF13602">
    <property type="entry name" value="ADH_zinc_N_2"/>
    <property type="match status" value="1"/>
</dbReference>
<dbReference type="EMBL" id="JAPDFL010000001">
    <property type="protein sequence ID" value="MCW1933096.1"/>
    <property type="molecule type" value="Genomic_DNA"/>
</dbReference>
<accession>A0ABT3GZZ3</accession>
<evidence type="ECO:0000259" key="1">
    <source>
        <dbReference type="SMART" id="SM00829"/>
    </source>
</evidence>
<organism evidence="2 3">
    <name type="scientific">Pararhodobacter zhoushanensis</name>
    <dbReference type="NCBI Taxonomy" id="2479545"/>
    <lineage>
        <taxon>Bacteria</taxon>
        <taxon>Pseudomonadati</taxon>
        <taxon>Pseudomonadota</taxon>
        <taxon>Alphaproteobacteria</taxon>
        <taxon>Rhodobacterales</taxon>
        <taxon>Paracoccaceae</taxon>
        <taxon>Pararhodobacter</taxon>
    </lineage>
</organism>
<dbReference type="Proteomes" id="UP001208938">
    <property type="component" value="Unassembled WGS sequence"/>
</dbReference>
<keyword evidence="3" id="KW-1185">Reference proteome</keyword>
<protein>
    <submittedName>
        <fullName evidence="2">NAD(P)-dependent alcohol dehydrogenase</fullName>
    </submittedName>
</protein>
<dbReference type="Pfam" id="PF08240">
    <property type="entry name" value="ADH_N"/>
    <property type="match status" value="1"/>
</dbReference>
<evidence type="ECO:0000313" key="3">
    <source>
        <dbReference type="Proteomes" id="UP001208938"/>
    </source>
</evidence>
<dbReference type="Gene3D" id="3.90.180.10">
    <property type="entry name" value="Medium-chain alcohol dehydrogenases, catalytic domain"/>
    <property type="match status" value="1"/>
</dbReference>
<dbReference type="PANTHER" id="PTHR11695">
    <property type="entry name" value="ALCOHOL DEHYDROGENASE RELATED"/>
    <property type="match status" value="1"/>
</dbReference>
<dbReference type="RefSeq" id="WP_264506045.1">
    <property type="nucleotide sequence ID" value="NZ_JAPDFL010000001.1"/>
</dbReference>
<dbReference type="InterPro" id="IPR013154">
    <property type="entry name" value="ADH-like_N"/>
</dbReference>
<sequence>MSSETMRAATARRYGGPEVMAIETLPRPVAGPGQLLIRTAAFGVTRGDARIRGLDVPRGMGGLMRLIFGLTRPRRPIQGREFAGVVAALGDGVTGWTVGDAVMGITPGMRLSAGAEYCTMPADGRLTRRPDTLTPEEAAGYFFGLLTAADFLLDQAKLQPDERVLINGASGAVGIAAVWLAKHLGAQVTAVCSPANHDFARRFGADLTADYARPLPAGPFDVVLDVAGTLPYSRAKPLLADGGRLALITADLKGQLGANLRPRRGTHQLLAGVTKETPAALTRALAFHAQGYRPPITALPLTDIQQAHLHASTGHKHGNVVVTL</sequence>
<dbReference type="InterPro" id="IPR050700">
    <property type="entry name" value="YIM1/Zinc_Alcohol_DH_Fams"/>
</dbReference>
<name>A0ABT3GZZ3_9RHOB</name>
<reference evidence="2 3" key="1">
    <citation type="submission" date="2022-10" db="EMBL/GenBank/DDBJ databases">
        <title>Pararhodobacter sp. nov., isolated from marine algae.</title>
        <authorList>
            <person name="Choi B.J."/>
            <person name="Kim J.M."/>
            <person name="Lee J.K."/>
            <person name="Choi D.G."/>
            <person name="Jeon C.O."/>
        </authorList>
    </citation>
    <scope>NUCLEOTIDE SEQUENCE [LARGE SCALE GENOMIC DNA]</scope>
    <source>
        <strain evidence="2 3">ZQ420</strain>
    </source>
</reference>
<evidence type="ECO:0000313" key="2">
    <source>
        <dbReference type="EMBL" id="MCW1933096.1"/>
    </source>
</evidence>
<dbReference type="SUPFAM" id="SSF50129">
    <property type="entry name" value="GroES-like"/>
    <property type="match status" value="1"/>
</dbReference>
<dbReference type="InterPro" id="IPR020843">
    <property type="entry name" value="ER"/>
</dbReference>
<dbReference type="Gene3D" id="3.40.50.720">
    <property type="entry name" value="NAD(P)-binding Rossmann-like Domain"/>
    <property type="match status" value="1"/>
</dbReference>
<dbReference type="SUPFAM" id="SSF51735">
    <property type="entry name" value="NAD(P)-binding Rossmann-fold domains"/>
    <property type="match status" value="1"/>
</dbReference>
<dbReference type="InterPro" id="IPR036291">
    <property type="entry name" value="NAD(P)-bd_dom_sf"/>
</dbReference>
<comment type="caution">
    <text evidence="2">The sequence shown here is derived from an EMBL/GenBank/DDBJ whole genome shotgun (WGS) entry which is preliminary data.</text>
</comment>
<proteinExistence type="predicted"/>
<gene>
    <name evidence="2" type="ORF">OKW52_12730</name>
</gene>
<dbReference type="SMART" id="SM00829">
    <property type="entry name" value="PKS_ER"/>
    <property type="match status" value="1"/>
</dbReference>
<dbReference type="CDD" id="cd08267">
    <property type="entry name" value="MDR1"/>
    <property type="match status" value="1"/>
</dbReference>
<dbReference type="PANTHER" id="PTHR11695:SF648">
    <property type="entry name" value="ZINC-BINDING OXIDOREDUCTASE"/>
    <property type="match status" value="1"/>
</dbReference>